<feature type="domain" description="Carbohydrate kinase FGGY N-terminal" evidence="4">
    <location>
        <begin position="4"/>
        <end position="196"/>
    </location>
</feature>
<keyword evidence="3" id="KW-0418">Kinase</keyword>
<organism evidence="5 6">
    <name type="scientific">Caenorhabditis briggsae</name>
    <dbReference type="NCBI Taxonomy" id="6238"/>
    <lineage>
        <taxon>Eukaryota</taxon>
        <taxon>Metazoa</taxon>
        <taxon>Ecdysozoa</taxon>
        <taxon>Nematoda</taxon>
        <taxon>Chromadorea</taxon>
        <taxon>Rhabditida</taxon>
        <taxon>Rhabditina</taxon>
        <taxon>Rhabditomorpha</taxon>
        <taxon>Rhabditoidea</taxon>
        <taxon>Rhabditidae</taxon>
        <taxon>Peloderinae</taxon>
        <taxon>Caenorhabditis</taxon>
    </lineage>
</organism>
<protein>
    <recommendedName>
        <fullName evidence="4">Carbohydrate kinase FGGY N-terminal domain-containing protein</fullName>
    </recommendedName>
</protein>
<comment type="similarity">
    <text evidence="1">Belongs to the FGGY kinase family.</text>
</comment>
<evidence type="ECO:0000256" key="3">
    <source>
        <dbReference type="ARBA" id="ARBA00022777"/>
    </source>
</evidence>
<evidence type="ECO:0000256" key="1">
    <source>
        <dbReference type="ARBA" id="ARBA00009156"/>
    </source>
</evidence>
<dbReference type="EMBL" id="CP090893">
    <property type="protein sequence ID" value="ULU00133.1"/>
    <property type="molecule type" value="Genomic_DNA"/>
</dbReference>
<dbReference type="FunFam" id="3.30.420.40:FF:000431">
    <property type="entry name" value="Protein CBG18255"/>
    <property type="match status" value="1"/>
</dbReference>
<evidence type="ECO:0000259" key="4">
    <source>
        <dbReference type="Pfam" id="PF00370"/>
    </source>
</evidence>
<dbReference type="SUPFAM" id="SSF53067">
    <property type="entry name" value="Actin-like ATPase domain"/>
    <property type="match status" value="2"/>
</dbReference>
<sequence>MTIHVGIDIGTTSAKCCARKGNEVVLEIKQIYEKEGTENEENGMQNPKLILKTVMGLLEKIQSQIQHENLQISDIWTCGQMHGIVFWNQDSIADLASDSLIHSSLYNWTYSIPSDFLKSLPKWDYGELHPGFGLVTIAWLYHSDKDLLKNFNRCGTIMDLFLTYLTQNSQTFISHHNAHSWGYCTREGTWQNETHEIIPSWIRIPKITKNCSEVVGAWNKIQCHVPSGDLQASVASLEYFENTAYIILGTSAQLCCLVDPNQLETTVLPPTVVQLPYSEKKHLIAGCAMNGGNALKSMLKMRKPENYSSDHLHKLLQELDHSPPSDMPSDLLIDPMFIPERGVTKKLLIENIKPETTDEQSLEATHQGIVNNLFYLFPISLLTELNIKRLALVGSAQCPRFRRHIEYAKNFSFVTPKSEISTPFGATNFSQIQ</sequence>
<evidence type="ECO:0000256" key="2">
    <source>
        <dbReference type="ARBA" id="ARBA00022679"/>
    </source>
</evidence>
<keyword evidence="2" id="KW-0808">Transferase</keyword>
<dbReference type="Pfam" id="PF00370">
    <property type="entry name" value="FGGY_N"/>
    <property type="match status" value="1"/>
</dbReference>
<dbReference type="GO" id="GO:0005975">
    <property type="term" value="P:carbohydrate metabolic process"/>
    <property type="evidence" value="ECO:0007669"/>
    <property type="project" value="InterPro"/>
</dbReference>
<dbReference type="Gene3D" id="3.30.420.40">
    <property type="match status" value="2"/>
</dbReference>
<reference evidence="5 6" key="1">
    <citation type="submission" date="2022-05" db="EMBL/GenBank/DDBJ databases">
        <title>Chromosome-level reference genomes for two strains of Caenorhabditis briggsae: an improved platform for comparative genomics.</title>
        <authorList>
            <person name="Stevens L."/>
            <person name="Andersen E.C."/>
        </authorList>
    </citation>
    <scope>NUCLEOTIDE SEQUENCE [LARGE SCALE GENOMIC DNA]</scope>
    <source>
        <strain evidence="5">QX1410_ONT</strain>
        <tissue evidence="5">Whole-organism</tissue>
    </source>
</reference>
<proteinExistence type="inferred from homology"/>
<dbReference type="PANTHER" id="PTHR10196">
    <property type="entry name" value="SUGAR KINASE"/>
    <property type="match status" value="1"/>
</dbReference>
<name>A0AAE9IQ79_CAEBR</name>
<evidence type="ECO:0000313" key="6">
    <source>
        <dbReference type="Proteomes" id="UP000827892"/>
    </source>
</evidence>
<dbReference type="Proteomes" id="UP000827892">
    <property type="component" value="Chromosome III"/>
</dbReference>
<dbReference type="InterPro" id="IPR043129">
    <property type="entry name" value="ATPase_NBD"/>
</dbReference>
<gene>
    <name evidence="5" type="ORF">L3Y34_000979</name>
</gene>
<evidence type="ECO:0000313" key="5">
    <source>
        <dbReference type="EMBL" id="ULU00133.1"/>
    </source>
</evidence>
<dbReference type="GO" id="GO:0016301">
    <property type="term" value="F:kinase activity"/>
    <property type="evidence" value="ECO:0007669"/>
    <property type="project" value="UniProtKB-KW"/>
</dbReference>
<accession>A0AAE9IQ79</accession>
<dbReference type="InterPro" id="IPR018484">
    <property type="entry name" value="FGGY_N"/>
</dbReference>
<dbReference type="AlphaFoldDB" id="A0AAE9IQ79"/>
<dbReference type="PANTHER" id="PTHR10196:SF67">
    <property type="entry name" value="SEDOHEPTULOKINASE"/>
    <property type="match status" value="1"/>
</dbReference>